<sequence length="605" mass="69092">MPFSNSPGYSSGSESCNTSQRSSTSTSASSDSGVTLDDRWGPALPHYLEHFNRVYQDHWLIVLSSNKLLEEKAQKTLMRLQNPATKPWVLLEDIFLLTMHSKYMGVLITPLCVATVLRIFREYEKQCSGYLFGQYVGFLSVHLIIRLLEMGMIVRSNTLEGFEALVFQSDNELNITEPLTKYALSLAEESLIVTAEEGHHWIFDHTARKTGKGATPLGGIPFDVIFIIHTRLWDERKMFSMICTHTYLPGWTPLWFAILICLKETNPEIVERDKLMGLLYRFMLVSDDDNEIGITARLLVAVLASGEFARNNYYSDPVDEEDARVMVLSYMRRIQPTGGNLSARPVRALLSLVNTCVFESTIFNMVPHLGPTCWKASVLYAWRLIKDNSHLGTEEKAHLINHSQRCLFYTSPLIYRMGTKTNMYNLVEAFAEGDMINLLAQSLFRLPTFEDMKKMKQAIAETAQNLVYMREGFVKVEQNDVDLNVVFRPGYVDWLKAYRYSLGHLPVYESATSPLHQYDQIVRDGIRELGETFHFDLPDDPTSSYDLEPCAYSRCPDPYPTFGARFVCSKCCVTSYCSERCQTLDWVHHGSISHKKICRNIDSVF</sequence>
<evidence type="ECO:0000256" key="2">
    <source>
        <dbReference type="ARBA" id="ARBA00022771"/>
    </source>
</evidence>
<name>A0A0B7FD59_THACB</name>
<keyword evidence="7" id="KW-0418">Kinase</keyword>
<evidence type="ECO:0000256" key="3">
    <source>
        <dbReference type="ARBA" id="ARBA00022833"/>
    </source>
</evidence>
<dbReference type="SUPFAM" id="SSF144232">
    <property type="entry name" value="HIT/MYND zinc finger-like"/>
    <property type="match status" value="1"/>
</dbReference>
<dbReference type="Gene3D" id="6.10.140.2220">
    <property type="match status" value="1"/>
</dbReference>
<reference evidence="7 8" key="1">
    <citation type="submission" date="2014-11" db="EMBL/GenBank/DDBJ databases">
        <authorList>
            <person name="Wibberg Daniel"/>
        </authorList>
    </citation>
    <scope>NUCLEOTIDE SEQUENCE [LARGE SCALE GENOMIC DNA]</scope>
    <source>
        <strain evidence="7">Rhizoctonia solani AG1-IB 7/3/14</strain>
    </source>
</reference>
<accession>A0A0B7FD59</accession>
<keyword evidence="3" id="KW-0862">Zinc</keyword>
<proteinExistence type="predicted"/>
<evidence type="ECO:0000313" key="8">
    <source>
        <dbReference type="Proteomes" id="UP000059188"/>
    </source>
</evidence>
<organism evidence="7 8">
    <name type="scientific">Thanatephorus cucumeris (strain AG1-IB / isolate 7/3/14)</name>
    <name type="common">Lettuce bottom rot fungus</name>
    <name type="synonym">Rhizoctonia solani</name>
    <dbReference type="NCBI Taxonomy" id="1108050"/>
    <lineage>
        <taxon>Eukaryota</taxon>
        <taxon>Fungi</taxon>
        <taxon>Dikarya</taxon>
        <taxon>Basidiomycota</taxon>
        <taxon>Agaricomycotina</taxon>
        <taxon>Agaricomycetes</taxon>
        <taxon>Cantharellales</taxon>
        <taxon>Ceratobasidiaceae</taxon>
        <taxon>Rhizoctonia</taxon>
        <taxon>Rhizoctonia solani AG-1</taxon>
    </lineage>
</organism>
<evidence type="ECO:0000313" key="7">
    <source>
        <dbReference type="EMBL" id="CEL54088.1"/>
    </source>
</evidence>
<evidence type="ECO:0000256" key="1">
    <source>
        <dbReference type="ARBA" id="ARBA00022723"/>
    </source>
</evidence>
<gene>
    <name evidence="7" type="ORF">RSOLAG1IB_06798</name>
</gene>
<keyword evidence="7" id="KW-0808">Transferase</keyword>
<evidence type="ECO:0000256" key="5">
    <source>
        <dbReference type="SAM" id="MobiDB-lite"/>
    </source>
</evidence>
<dbReference type="EMBL" id="LN679114">
    <property type="protein sequence ID" value="CEL54088.1"/>
    <property type="molecule type" value="Genomic_DNA"/>
</dbReference>
<keyword evidence="1" id="KW-0479">Metal-binding</keyword>
<protein>
    <submittedName>
        <fullName evidence="7">Histidine kinase</fullName>
    </submittedName>
</protein>
<dbReference type="PROSITE" id="PS50865">
    <property type="entry name" value="ZF_MYND_2"/>
    <property type="match status" value="1"/>
</dbReference>
<evidence type="ECO:0000259" key="6">
    <source>
        <dbReference type="PROSITE" id="PS50865"/>
    </source>
</evidence>
<feature type="domain" description="MYND-type" evidence="6">
    <location>
        <begin position="550"/>
        <end position="598"/>
    </location>
</feature>
<dbReference type="AlphaFoldDB" id="A0A0B7FD59"/>
<dbReference type="Proteomes" id="UP000059188">
    <property type="component" value="Unassembled WGS sequence"/>
</dbReference>
<keyword evidence="8" id="KW-1185">Reference proteome</keyword>
<evidence type="ECO:0000256" key="4">
    <source>
        <dbReference type="PROSITE-ProRule" id="PRU00134"/>
    </source>
</evidence>
<feature type="region of interest" description="Disordered" evidence="5">
    <location>
        <begin position="1"/>
        <end position="34"/>
    </location>
</feature>
<dbReference type="GO" id="GO:0008270">
    <property type="term" value="F:zinc ion binding"/>
    <property type="evidence" value="ECO:0007669"/>
    <property type="project" value="UniProtKB-KW"/>
</dbReference>
<keyword evidence="2 4" id="KW-0863">Zinc-finger</keyword>
<dbReference type="OrthoDB" id="3316439at2759"/>
<dbReference type="InterPro" id="IPR002893">
    <property type="entry name" value="Znf_MYND"/>
</dbReference>
<dbReference type="GO" id="GO:0016301">
    <property type="term" value="F:kinase activity"/>
    <property type="evidence" value="ECO:0007669"/>
    <property type="project" value="UniProtKB-KW"/>
</dbReference>